<feature type="compositionally biased region" description="Low complexity" evidence="1">
    <location>
        <begin position="1"/>
        <end position="15"/>
    </location>
</feature>
<accession>A0AA38VYW2</accession>
<name>A0AA38VYW2_9PEZI</name>
<reference evidence="2" key="1">
    <citation type="submission" date="2022-07" db="EMBL/GenBank/DDBJ databases">
        <title>Fungi with potential for degradation of polypropylene.</title>
        <authorList>
            <person name="Gostincar C."/>
        </authorList>
    </citation>
    <scope>NUCLEOTIDE SEQUENCE</scope>
    <source>
        <strain evidence="2">EXF-13287</strain>
    </source>
</reference>
<organism evidence="2 3">
    <name type="scientific">Coniochaeta hoffmannii</name>
    <dbReference type="NCBI Taxonomy" id="91930"/>
    <lineage>
        <taxon>Eukaryota</taxon>
        <taxon>Fungi</taxon>
        <taxon>Dikarya</taxon>
        <taxon>Ascomycota</taxon>
        <taxon>Pezizomycotina</taxon>
        <taxon>Sordariomycetes</taxon>
        <taxon>Sordariomycetidae</taxon>
        <taxon>Coniochaetales</taxon>
        <taxon>Coniochaetaceae</taxon>
        <taxon>Coniochaeta</taxon>
    </lineage>
</organism>
<feature type="region of interest" description="Disordered" evidence="1">
    <location>
        <begin position="164"/>
        <end position="195"/>
    </location>
</feature>
<feature type="region of interest" description="Disordered" evidence="1">
    <location>
        <begin position="1"/>
        <end position="75"/>
    </location>
</feature>
<gene>
    <name evidence="2" type="ORF">NKR19_g3443</name>
</gene>
<feature type="compositionally biased region" description="Low complexity" evidence="1">
    <location>
        <begin position="60"/>
        <end position="75"/>
    </location>
</feature>
<protein>
    <submittedName>
        <fullName evidence="2">Uncharacterized protein</fullName>
    </submittedName>
</protein>
<evidence type="ECO:0000313" key="3">
    <source>
        <dbReference type="Proteomes" id="UP001174691"/>
    </source>
</evidence>
<sequence length="195" mass="20106">MATPAAVGAVVASHSAVDDTNAPPTSTGDAQASSDSADAANPSLVHAGAATTPGGRVDEAMAPVSPATATSSTAAPLPSQAICPTCICRSAHQPDDPVEHRRQHAAQLAVVYDLARRMALVSVPDCDSHGGRGCWMAMSLQSLQMTASYISQWIERDFPNVVTTTPADDEATDRRTDCRPGGLSPLIGTTVEARD</sequence>
<comment type="caution">
    <text evidence="2">The sequence shown here is derived from an EMBL/GenBank/DDBJ whole genome shotgun (WGS) entry which is preliminary data.</text>
</comment>
<keyword evidence="3" id="KW-1185">Reference proteome</keyword>
<dbReference type="AlphaFoldDB" id="A0AA38VYW2"/>
<dbReference type="EMBL" id="JANBVN010000038">
    <property type="protein sequence ID" value="KAJ9158303.1"/>
    <property type="molecule type" value="Genomic_DNA"/>
</dbReference>
<dbReference type="Proteomes" id="UP001174691">
    <property type="component" value="Unassembled WGS sequence"/>
</dbReference>
<evidence type="ECO:0000313" key="2">
    <source>
        <dbReference type="EMBL" id="KAJ9158303.1"/>
    </source>
</evidence>
<proteinExistence type="predicted"/>
<evidence type="ECO:0000256" key="1">
    <source>
        <dbReference type="SAM" id="MobiDB-lite"/>
    </source>
</evidence>
<feature type="compositionally biased region" description="Low complexity" evidence="1">
    <location>
        <begin position="29"/>
        <end position="40"/>
    </location>
</feature>